<keyword evidence="23" id="KW-1185">Reference proteome</keyword>
<dbReference type="AlphaFoldDB" id="A0A9W4SJQ7"/>
<evidence type="ECO:0000256" key="11">
    <source>
        <dbReference type="ARBA" id="ARBA00023136"/>
    </source>
</evidence>
<dbReference type="GO" id="GO:0042973">
    <property type="term" value="F:glucan endo-1,3-beta-D-glucosidase activity"/>
    <property type="evidence" value="ECO:0007669"/>
    <property type="project" value="UniProtKB-EC"/>
</dbReference>
<evidence type="ECO:0000256" key="14">
    <source>
        <dbReference type="ARBA" id="ARBA00023316"/>
    </source>
</evidence>
<dbReference type="Proteomes" id="UP001153678">
    <property type="component" value="Unassembled WGS sequence"/>
</dbReference>
<comment type="catalytic activity">
    <reaction evidence="1">
        <text>Hydrolysis of (1-&gt;3)-beta-D-glucosidic linkages in (1-&gt;3)-beta-D-glucans.</text>
        <dbReference type="EC" id="3.2.1.39"/>
    </reaction>
</comment>
<dbReference type="InterPro" id="IPR050732">
    <property type="entry name" value="Beta-glucan_modifiers"/>
</dbReference>
<dbReference type="SUPFAM" id="SSF51445">
    <property type="entry name" value="(Trans)glycosidases"/>
    <property type="match status" value="1"/>
</dbReference>
<dbReference type="GO" id="GO:0000272">
    <property type="term" value="P:polysaccharide catabolic process"/>
    <property type="evidence" value="ECO:0007669"/>
    <property type="project" value="UniProtKB-KW"/>
</dbReference>
<dbReference type="GO" id="GO:0009986">
    <property type="term" value="C:cell surface"/>
    <property type="evidence" value="ECO:0007669"/>
    <property type="project" value="TreeGrafter"/>
</dbReference>
<evidence type="ECO:0000256" key="15">
    <source>
        <dbReference type="ARBA" id="ARBA00023326"/>
    </source>
</evidence>
<evidence type="ECO:0000256" key="12">
    <source>
        <dbReference type="ARBA" id="ARBA00023180"/>
    </source>
</evidence>
<keyword evidence="15" id="KW-0624">Polysaccharide degradation</keyword>
<keyword evidence="6" id="KW-1003">Cell membrane</keyword>
<comment type="caution">
    <text evidence="22">The sequence shown here is derived from an EMBL/GenBank/DDBJ whole genome shotgun (WGS) entry which is preliminary data.</text>
</comment>
<evidence type="ECO:0000256" key="13">
    <source>
        <dbReference type="ARBA" id="ARBA00023277"/>
    </source>
</evidence>
<evidence type="ECO:0000256" key="8">
    <source>
        <dbReference type="ARBA" id="ARBA00022525"/>
    </source>
</evidence>
<dbReference type="PANTHER" id="PTHR16631">
    <property type="entry name" value="GLUCAN 1,3-BETA-GLUCOSIDASE"/>
    <property type="match status" value="1"/>
</dbReference>
<dbReference type="GO" id="GO:0071555">
    <property type="term" value="P:cell wall organization"/>
    <property type="evidence" value="ECO:0007669"/>
    <property type="project" value="UniProtKB-KW"/>
</dbReference>
<keyword evidence="21" id="KW-1133">Transmembrane helix</keyword>
<comment type="subcellular location">
    <subcellularLocation>
        <location evidence="3">Cell membrane</location>
        <topology evidence="3">Single-pass type II membrane protein</topology>
    </subcellularLocation>
    <subcellularLocation>
        <location evidence="2">Secreted</location>
        <location evidence="2">Cell wall</location>
    </subcellularLocation>
</comment>
<keyword evidence="21" id="KW-0812">Transmembrane</keyword>
<sequence>MGHSEKSDWLKSQQKSQKKYRFIVATIGIIVLLSVLGGVGYVYMNKNKGKINGDNNIDISNKPNDGKKSGDPTANGETYFTWDKKPVDLTITPNPSLKKVFYGINYGPVNATFPWCTNTLGDVIEDVKLISQLTNRIRLYGMDCHMSDWTLEAIKLLKLDMTIVPTIWVDNNDTTYQRQHDTLIDMVKKYGVDNIDGVSVGNEVLFRKEVTPEKLFGRLADVRQEINSMGFKKKVPVFTSDLGSNVDAAYVAANDIMWANVHPYFGGVPVEQASQWTFEFFDENDVKPAKAVGKDAIISEVGWPTAGASEGAAVASIPNLQIFLNTFICDANKLKYKYYYFETFDTPWKERTWTKLEGSWGIFYDDRSLKPGITLPDCLAG</sequence>
<keyword evidence="11 21" id="KW-0472">Membrane</keyword>
<proteinExistence type="inferred from homology"/>
<keyword evidence="8" id="KW-0964">Secreted</keyword>
<evidence type="ECO:0000256" key="3">
    <source>
        <dbReference type="ARBA" id="ARBA00004401"/>
    </source>
</evidence>
<evidence type="ECO:0000256" key="6">
    <source>
        <dbReference type="ARBA" id="ARBA00022475"/>
    </source>
</evidence>
<protein>
    <recommendedName>
        <fullName evidence="5">glucan endo-1,3-beta-D-glucosidase</fullName>
        <ecNumber evidence="5">3.2.1.39</ecNumber>
    </recommendedName>
    <alternativeName>
        <fullName evidence="18">Endo-1,3-beta-glucanase btgC</fullName>
    </alternativeName>
    <alternativeName>
        <fullName evidence="17">Laminarinase btgC</fullName>
    </alternativeName>
</protein>
<evidence type="ECO:0000313" key="22">
    <source>
        <dbReference type="EMBL" id="CAI2170957.1"/>
    </source>
</evidence>
<evidence type="ECO:0000256" key="2">
    <source>
        <dbReference type="ARBA" id="ARBA00004191"/>
    </source>
</evidence>
<dbReference type="GO" id="GO:0009277">
    <property type="term" value="C:fungal-type cell wall"/>
    <property type="evidence" value="ECO:0007669"/>
    <property type="project" value="TreeGrafter"/>
</dbReference>
<reference evidence="22" key="1">
    <citation type="submission" date="2022-08" db="EMBL/GenBank/DDBJ databases">
        <authorList>
            <person name="Kallberg Y."/>
            <person name="Tangrot J."/>
            <person name="Rosling A."/>
        </authorList>
    </citation>
    <scope>NUCLEOTIDE SEQUENCE</scope>
    <source>
        <strain evidence="22">Wild A</strain>
    </source>
</reference>
<feature type="transmembrane region" description="Helical" evidence="21">
    <location>
        <begin position="20"/>
        <end position="44"/>
    </location>
</feature>
<dbReference type="InterPro" id="IPR000490">
    <property type="entry name" value="Glyco_hydro_17"/>
</dbReference>
<evidence type="ECO:0000256" key="7">
    <source>
        <dbReference type="ARBA" id="ARBA00022512"/>
    </source>
</evidence>
<keyword evidence="9" id="KW-0732">Signal</keyword>
<evidence type="ECO:0000256" key="10">
    <source>
        <dbReference type="ARBA" id="ARBA00022801"/>
    </source>
</evidence>
<keyword evidence="7" id="KW-0134">Cell wall</keyword>
<evidence type="ECO:0000313" key="23">
    <source>
        <dbReference type="Proteomes" id="UP001153678"/>
    </source>
</evidence>
<keyword evidence="13" id="KW-0119">Carbohydrate metabolism</keyword>
<dbReference type="EC" id="3.2.1.39" evidence="5"/>
<keyword evidence="10" id="KW-0378">Hydrolase</keyword>
<evidence type="ECO:0000256" key="21">
    <source>
        <dbReference type="SAM" id="Phobius"/>
    </source>
</evidence>
<dbReference type="EMBL" id="CAMKVN010000761">
    <property type="protein sequence ID" value="CAI2170957.1"/>
    <property type="molecule type" value="Genomic_DNA"/>
</dbReference>
<evidence type="ECO:0000256" key="19">
    <source>
        <dbReference type="RuleBase" id="RU004335"/>
    </source>
</evidence>
<evidence type="ECO:0000256" key="16">
    <source>
        <dbReference type="ARBA" id="ARBA00037649"/>
    </source>
</evidence>
<comment type="similarity">
    <text evidence="4 19">Belongs to the glycosyl hydrolase 17 family.</text>
</comment>
<evidence type="ECO:0000256" key="17">
    <source>
        <dbReference type="ARBA" id="ARBA00042373"/>
    </source>
</evidence>
<evidence type="ECO:0000256" key="4">
    <source>
        <dbReference type="ARBA" id="ARBA00008773"/>
    </source>
</evidence>
<dbReference type="Pfam" id="PF00332">
    <property type="entry name" value="Glyco_hydro_17"/>
    <property type="match status" value="1"/>
</dbReference>
<dbReference type="PANTHER" id="PTHR16631:SF17">
    <property type="entry name" value="GLUCAN ENDO-1,3-BETA-GLUCOSIDASE BTGC"/>
    <property type="match status" value="1"/>
</dbReference>
<gene>
    <name evidence="22" type="ORF">FWILDA_LOCUS4841</name>
</gene>
<comment type="function">
    <text evidence="16">Glucanases play a role in cell expansion during growth, in cell-cell fusion during mating, and in spore release during sporulation. This enzyme may be involved in beta-glucan degradation. Active on laminarin and lichenan.</text>
</comment>
<name>A0A9W4SJQ7_9GLOM</name>
<keyword evidence="14" id="KW-0961">Cell wall biogenesis/degradation</keyword>
<accession>A0A9W4SJQ7</accession>
<keyword evidence="12" id="KW-0325">Glycoprotein</keyword>
<dbReference type="GO" id="GO:0005886">
    <property type="term" value="C:plasma membrane"/>
    <property type="evidence" value="ECO:0007669"/>
    <property type="project" value="UniProtKB-SubCell"/>
</dbReference>
<evidence type="ECO:0000256" key="9">
    <source>
        <dbReference type="ARBA" id="ARBA00022729"/>
    </source>
</evidence>
<dbReference type="OrthoDB" id="77201at2759"/>
<evidence type="ECO:0000256" key="18">
    <source>
        <dbReference type="ARBA" id="ARBA00043078"/>
    </source>
</evidence>
<dbReference type="GO" id="GO:0005576">
    <property type="term" value="C:extracellular region"/>
    <property type="evidence" value="ECO:0007669"/>
    <property type="project" value="TreeGrafter"/>
</dbReference>
<evidence type="ECO:0000256" key="1">
    <source>
        <dbReference type="ARBA" id="ARBA00000382"/>
    </source>
</evidence>
<dbReference type="Gene3D" id="3.20.20.80">
    <property type="entry name" value="Glycosidases"/>
    <property type="match status" value="2"/>
</dbReference>
<evidence type="ECO:0000256" key="20">
    <source>
        <dbReference type="SAM" id="MobiDB-lite"/>
    </source>
</evidence>
<organism evidence="22 23">
    <name type="scientific">Funneliformis geosporum</name>
    <dbReference type="NCBI Taxonomy" id="1117311"/>
    <lineage>
        <taxon>Eukaryota</taxon>
        <taxon>Fungi</taxon>
        <taxon>Fungi incertae sedis</taxon>
        <taxon>Mucoromycota</taxon>
        <taxon>Glomeromycotina</taxon>
        <taxon>Glomeromycetes</taxon>
        <taxon>Glomerales</taxon>
        <taxon>Glomeraceae</taxon>
        <taxon>Funneliformis</taxon>
    </lineage>
</organism>
<feature type="region of interest" description="Disordered" evidence="20">
    <location>
        <begin position="54"/>
        <end position="74"/>
    </location>
</feature>
<dbReference type="InterPro" id="IPR017853">
    <property type="entry name" value="GH"/>
</dbReference>
<evidence type="ECO:0000256" key="5">
    <source>
        <dbReference type="ARBA" id="ARBA00012780"/>
    </source>
</evidence>